<dbReference type="EMBL" id="KX822782">
    <property type="protein sequence ID" value="AQM37714.1"/>
    <property type="molecule type" value="Genomic_DNA"/>
</dbReference>
<keyword evidence="1" id="KW-0812">Transmembrane</keyword>
<proteinExistence type="predicted"/>
<dbReference type="AlphaFoldDB" id="A0A1Q1MMF2"/>
<name>A0A1Q1MMF2_9BILA</name>
<feature type="transmembrane region" description="Helical" evidence="1">
    <location>
        <begin position="52"/>
        <end position="75"/>
    </location>
</feature>
<evidence type="ECO:0000313" key="2">
    <source>
        <dbReference type="EMBL" id="AQM37714.1"/>
    </source>
</evidence>
<gene>
    <name evidence="2" type="primary">ND4L</name>
</gene>
<evidence type="ECO:0000256" key="1">
    <source>
        <dbReference type="SAM" id="Phobius"/>
    </source>
</evidence>
<organism evidence="2">
    <name type="scientific">Brachionus calyciflorus</name>
    <dbReference type="NCBI Taxonomy" id="104777"/>
    <lineage>
        <taxon>Eukaryota</taxon>
        <taxon>Metazoa</taxon>
        <taxon>Spiralia</taxon>
        <taxon>Gnathifera</taxon>
        <taxon>Rotifera</taxon>
        <taxon>Eurotatoria</taxon>
        <taxon>Monogononta</taxon>
        <taxon>Pseudotrocha</taxon>
        <taxon>Ploima</taxon>
        <taxon>Brachionidae</taxon>
        <taxon>Brachionus</taxon>
    </lineage>
</organism>
<keyword evidence="1" id="KW-0472">Membrane</keyword>
<keyword evidence="2" id="KW-0496">Mitochondrion</keyword>
<geneLocation type="mitochondrion" evidence="2"/>
<accession>A0A1Q1MMF2</accession>
<dbReference type="Gene3D" id="1.10.287.3510">
    <property type="match status" value="1"/>
</dbReference>
<reference evidence="2" key="1">
    <citation type="journal article" date="2016" name="PLoS ONE">
        <title>Monogonont Rotifer, Brachionus calyciflorus, Possesses Exceptionally Large, Fragmented Mitogenome.</title>
        <authorList>
            <person name="Nie Z.J."/>
            <person name="Gu R.B."/>
            <person name="Du F.K."/>
            <person name="Shao N.L."/>
            <person name="Xu P."/>
            <person name="Xu G.C."/>
        </authorList>
    </citation>
    <scope>NUCLEOTIDE SEQUENCE</scope>
</reference>
<keyword evidence="1" id="KW-1133">Transmembrane helix</keyword>
<protein>
    <submittedName>
        <fullName evidence="2">NADH dehydrogenase subunit 4L</fullName>
    </submittedName>
</protein>
<sequence>MLYLLLILCLIFLYHSNNLLLSLLVLEMLGFLMLFYVSSNLSIIFDSDFMILVLFSIFVMEGVIALSGLIMLVSFSGSDYVSSSSLSKL</sequence>
<feature type="transmembrane region" description="Helical" evidence="1">
    <location>
        <begin position="28"/>
        <end position="45"/>
    </location>
</feature>